<evidence type="ECO:0000313" key="4">
    <source>
        <dbReference type="RefSeq" id="XP_033463711.1"/>
    </source>
</evidence>
<name>A0A6J3MFC4_9PEZI</name>
<keyword evidence="2" id="KW-0732">Signal</keyword>
<dbReference type="GeneID" id="54361881"/>
<reference evidence="4" key="2">
    <citation type="submission" date="2020-04" db="EMBL/GenBank/DDBJ databases">
        <authorList>
            <consortium name="NCBI Genome Project"/>
        </authorList>
    </citation>
    <scope>NUCLEOTIDE SEQUENCE</scope>
    <source>
        <strain evidence="4">CBS 342.82</strain>
    </source>
</reference>
<feature type="region of interest" description="Disordered" evidence="1">
    <location>
        <begin position="199"/>
        <end position="230"/>
    </location>
</feature>
<organism evidence="4">
    <name type="scientific">Dissoconium aciculare CBS 342.82</name>
    <dbReference type="NCBI Taxonomy" id="1314786"/>
    <lineage>
        <taxon>Eukaryota</taxon>
        <taxon>Fungi</taxon>
        <taxon>Dikarya</taxon>
        <taxon>Ascomycota</taxon>
        <taxon>Pezizomycotina</taxon>
        <taxon>Dothideomycetes</taxon>
        <taxon>Dothideomycetidae</taxon>
        <taxon>Mycosphaerellales</taxon>
        <taxon>Dissoconiaceae</taxon>
        <taxon>Dissoconium</taxon>
    </lineage>
</organism>
<accession>A0A6J3MFC4</accession>
<dbReference type="Proteomes" id="UP000504637">
    <property type="component" value="Unplaced"/>
</dbReference>
<feature type="chain" id="PRO_5027029452" evidence="2">
    <location>
        <begin position="27"/>
        <end position="230"/>
    </location>
</feature>
<dbReference type="AlphaFoldDB" id="A0A6J3MFC4"/>
<proteinExistence type="predicted"/>
<evidence type="ECO:0000256" key="1">
    <source>
        <dbReference type="SAM" id="MobiDB-lite"/>
    </source>
</evidence>
<feature type="signal peptide" evidence="2">
    <location>
        <begin position="1"/>
        <end position="26"/>
    </location>
</feature>
<dbReference type="OrthoDB" id="3792049at2759"/>
<protein>
    <submittedName>
        <fullName evidence="4">Uncharacterized protein</fullName>
    </submittedName>
</protein>
<dbReference type="RefSeq" id="XP_033463711.1">
    <property type="nucleotide sequence ID" value="XM_033604081.1"/>
</dbReference>
<sequence>MQPTSSRSSLKALAVAFLSLSSFAFAAPVSRNSHGLNRREDCEYGDQLTVDDYVGYLREYYTNTDKYVLYSGGSKDQAINFVDLNTDYKFYNDFFDSTRSEHYLTKWPQDENGCYRPDDADASSAAIGIVATGDIRVFGGVEWQSKGATSWFATKEIPAIRDSINGGTLNKILHMVGGATGVDDVLAEENANGDITFVNGHSDTETNATGTFGDCSSTEDAPTCDNPSQQ</sequence>
<reference evidence="4" key="1">
    <citation type="submission" date="2020-01" db="EMBL/GenBank/DDBJ databases">
        <authorList>
            <consortium name="DOE Joint Genome Institute"/>
            <person name="Haridas S."/>
            <person name="Albert R."/>
            <person name="Binder M."/>
            <person name="Bloem J."/>
            <person name="Labutti K."/>
            <person name="Salamov A."/>
            <person name="Andreopoulos B."/>
            <person name="Baker S.E."/>
            <person name="Barry K."/>
            <person name="Bills G."/>
            <person name="Bluhm B.H."/>
            <person name="Cannon C."/>
            <person name="Castanera R."/>
            <person name="Culley D.E."/>
            <person name="Daum C."/>
            <person name="Ezra D."/>
            <person name="Gonzalez J.B."/>
            <person name="Henrissat B."/>
            <person name="Kuo A."/>
            <person name="Liang C."/>
            <person name="Lipzen A."/>
            <person name="Lutzoni F."/>
            <person name="Magnuson J."/>
            <person name="Mondo S."/>
            <person name="Nolan M."/>
            <person name="Ohm R."/>
            <person name="Pangilinan J."/>
            <person name="Park H.-J."/>
            <person name="Ramirez L."/>
            <person name="Alfaro M."/>
            <person name="Sun H."/>
            <person name="Tritt A."/>
            <person name="Yoshinaga Y."/>
            <person name="Zwiers L.-H."/>
            <person name="Turgeon B.G."/>
            <person name="Goodwin S.B."/>
            <person name="Spatafora J.W."/>
            <person name="Crous P.W."/>
            <person name="Grigoriev I.V."/>
        </authorList>
    </citation>
    <scope>NUCLEOTIDE SEQUENCE</scope>
    <source>
        <strain evidence="4">CBS 342.82</strain>
    </source>
</reference>
<evidence type="ECO:0000313" key="3">
    <source>
        <dbReference type="Proteomes" id="UP000504637"/>
    </source>
</evidence>
<keyword evidence="3" id="KW-1185">Reference proteome</keyword>
<reference evidence="4" key="3">
    <citation type="submission" date="2025-08" db="UniProtKB">
        <authorList>
            <consortium name="RefSeq"/>
        </authorList>
    </citation>
    <scope>IDENTIFICATION</scope>
    <source>
        <strain evidence="4">CBS 342.82</strain>
    </source>
</reference>
<gene>
    <name evidence="4" type="ORF">K489DRAFT_377106</name>
</gene>
<evidence type="ECO:0000256" key="2">
    <source>
        <dbReference type="SAM" id="SignalP"/>
    </source>
</evidence>